<organism evidence="5 6">
    <name type="scientific">Litorilinea aerophila</name>
    <dbReference type="NCBI Taxonomy" id="1204385"/>
    <lineage>
        <taxon>Bacteria</taxon>
        <taxon>Bacillati</taxon>
        <taxon>Chloroflexota</taxon>
        <taxon>Caldilineae</taxon>
        <taxon>Caldilineales</taxon>
        <taxon>Caldilineaceae</taxon>
        <taxon>Litorilinea</taxon>
    </lineage>
</organism>
<dbReference type="SUPFAM" id="SSF52540">
    <property type="entry name" value="P-loop containing nucleoside triphosphate hydrolases"/>
    <property type="match status" value="1"/>
</dbReference>
<dbReference type="PANTHER" id="PTHR43875:SF1">
    <property type="entry name" value="OSMOPROTECTIVE COMPOUNDS UPTAKE ATP-BINDING PROTEIN GGTA"/>
    <property type="match status" value="1"/>
</dbReference>
<dbReference type="FunFam" id="3.40.50.300:FF:000042">
    <property type="entry name" value="Maltose/maltodextrin ABC transporter, ATP-binding protein"/>
    <property type="match status" value="1"/>
</dbReference>
<dbReference type="InterPro" id="IPR017871">
    <property type="entry name" value="ABC_transporter-like_CS"/>
</dbReference>
<reference evidence="5 6" key="1">
    <citation type="submission" date="2019-06" db="EMBL/GenBank/DDBJ databases">
        <title>Genome sequence of Litorilinea aerophila BAA-2444.</title>
        <authorList>
            <person name="Maclea K.S."/>
            <person name="Maurais E.G."/>
            <person name="Iannazzi L.C."/>
        </authorList>
    </citation>
    <scope>NUCLEOTIDE SEQUENCE [LARGE SCALE GENOMIC DNA]</scope>
    <source>
        <strain evidence="5 6">ATCC BAA-2444</strain>
    </source>
</reference>
<dbReference type="InterPro" id="IPR003593">
    <property type="entry name" value="AAA+_ATPase"/>
</dbReference>
<dbReference type="GO" id="GO:0140359">
    <property type="term" value="F:ABC-type transporter activity"/>
    <property type="evidence" value="ECO:0007669"/>
    <property type="project" value="InterPro"/>
</dbReference>
<evidence type="ECO:0000256" key="2">
    <source>
        <dbReference type="ARBA" id="ARBA00022741"/>
    </source>
</evidence>
<dbReference type="Gene3D" id="2.40.50.100">
    <property type="match status" value="1"/>
</dbReference>
<gene>
    <name evidence="5" type="ORF">FKZ61_10135</name>
</gene>
<dbReference type="PROSITE" id="PS00211">
    <property type="entry name" value="ABC_TRANSPORTER_1"/>
    <property type="match status" value="1"/>
</dbReference>
<accession>A0A540VGC1</accession>
<name>A0A540VGC1_9CHLR</name>
<dbReference type="GO" id="GO:0008643">
    <property type="term" value="P:carbohydrate transport"/>
    <property type="evidence" value="ECO:0007669"/>
    <property type="project" value="InterPro"/>
</dbReference>
<dbReference type="CDD" id="cd03301">
    <property type="entry name" value="ABC_MalK_N"/>
    <property type="match status" value="1"/>
</dbReference>
<evidence type="ECO:0000259" key="4">
    <source>
        <dbReference type="PROSITE" id="PS50893"/>
    </source>
</evidence>
<dbReference type="InterPro" id="IPR003439">
    <property type="entry name" value="ABC_transporter-like_ATP-bd"/>
</dbReference>
<dbReference type="InterPro" id="IPR040582">
    <property type="entry name" value="OB_MalK-like"/>
</dbReference>
<evidence type="ECO:0000313" key="6">
    <source>
        <dbReference type="Proteomes" id="UP000317371"/>
    </source>
</evidence>
<keyword evidence="2" id="KW-0547">Nucleotide-binding</keyword>
<dbReference type="EMBL" id="VIGC01000011">
    <property type="protein sequence ID" value="TQE95791.1"/>
    <property type="molecule type" value="Genomic_DNA"/>
</dbReference>
<dbReference type="OrthoDB" id="9778160at2"/>
<sequence>MNVTFENLTKRFGDVVAVDNISMEIKDGEFVALLGPSGCGKTTTLLMTAGIYKPTSGAIRFGDRVMNHVQPKDRNIGMVFQSYALYPHMTVYENIVFPMKLKKVPKQMMDQRARQVADMMGIGHLLDRRPGQLSGGQQQRVALGRALAKEPDLLLFDEPLSNLDARLRLSMRAEIKRLQLELGITSIYVTHDQVEAMTMADRIAVIQNGILQAYCSPDELYDQPRTLFIAGFVGNPPMNFLDVTVVQEEGTYHARRPGFDATVTPSRGAKAAGRGEVILGIRPEDITVSRTAMPGAFQAEVYVVEPLGRDDLVTVRFDGAELHVLVDPSMDLQMGESVYVVLDGERVQFFDPQTEKSLLW</sequence>
<keyword evidence="6" id="KW-1185">Reference proteome</keyword>
<dbReference type="PROSITE" id="PS50893">
    <property type="entry name" value="ABC_TRANSPORTER_2"/>
    <property type="match status" value="1"/>
</dbReference>
<dbReference type="InterPro" id="IPR012340">
    <property type="entry name" value="NA-bd_OB-fold"/>
</dbReference>
<dbReference type="InterPro" id="IPR015855">
    <property type="entry name" value="ABC_transpr_MalK-like"/>
</dbReference>
<dbReference type="InParanoid" id="A0A540VGC1"/>
<dbReference type="GO" id="GO:0016887">
    <property type="term" value="F:ATP hydrolysis activity"/>
    <property type="evidence" value="ECO:0007669"/>
    <property type="project" value="InterPro"/>
</dbReference>
<evidence type="ECO:0000256" key="1">
    <source>
        <dbReference type="ARBA" id="ARBA00022448"/>
    </source>
</evidence>
<keyword evidence="1" id="KW-0813">Transport</keyword>
<dbReference type="Pfam" id="PF17912">
    <property type="entry name" value="OB_MalK"/>
    <property type="match status" value="1"/>
</dbReference>
<dbReference type="PANTHER" id="PTHR43875">
    <property type="entry name" value="MALTODEXTRIN IMPORT ATP-BINDING PROTEIN MSMX"/>
    <property type="match status" value="1"/>
</dbReference>
<dbReference type="RefSeq" id="WP_141610014.1">
    <property type="nucleotide sequence ID" value="NZ_VIGC02000011.1"/>
</dbReference>
<proteinExistence type="predicted"/>
<dbReference type="SUPFAM" id="SSF50331">
    <property type="entry name" value="MOP-like"/>
    <property type="match status" value="1"/>
</dbReference>
<dbReference type="InterPro" id="IPR027417">
    <property type="entry name" value="P-loop_NTPase"/>
</dbReference>
<comment type="caution">
    <text evidence="5">The sequence shown here is derived from an EMBL/GenBank/DDBJ whole genome shotgun (WGS) entry which is preliminary data.</text>
</comment>
<dbReference type="SMART" id="SM00382">
    <property type="entry name" value="AAA"/>
    <property type="match status" value="1"/>
</dbReference>
<dbReference type="InterPro" id="IPR008995">
    <property type="entry name" value="Mo/tungstate-bd_C_term_dom"/>
</dbReference>
<dbReference type="AlphaFoldDB" id="A0A540VGC1"/>
<dbReference type="Gene3D" id="3.40.50.300">
    <property type="entry name" value="P-loop containing nucleotide triphosphate hydrolases"/>
    <property type="match status" value="1"/>
</dbReference>
<dbReference type="Proteomes" id="UP000317371">
    <property type="component" value="Unassembled WGS sequence"/>
</dbReference>
<dbReference type="InterPro" id="IPR047641">
    <property type="entry name" value="ABC_transpr_MalK/UgpC-like"/>
</dbReference>
<dbReference type="GO" id="GO:0005524">
    <property type="term" value="F:ATP binding"/>
    <property type="evidence" value="ECO:0007669"/>
    <property type="project" value="UniProtKB-KW"/>
</dbReference>
<protein>
    <submittedName>
        <fullName evidence="5">ABC transporter ATP-binding protein</fullName>
    </submittedName>
</protein>
<evidence type="ECO:0000256" key="3">
    <source>
        <dbReference type="ARBA" id="ARBA00022840"/>
    </source>
</evidence>
<feature type="domain" description="ABC transporter" evidence="4">
    <location>
        <begin position="3"/>
        <end position="233"/>
    </location>
</feature>
<evidence type="ECO:0000313" key="5">
    <source>
        <dbReference type="EMBL" id="TQE95791.1"/>
    </source>
</evidence>
<dbReference type="Pfam" id="PF00005">
    <property type="entry name" value="ABC_tran"/>
    <property type="match status" value="1"/>
</dbReference>
<dbReference type="Gene3D" id="2.40.50.140">
    <property type="entry name" value="Nucleic acid-binding proteins"/>
    <property type="match status" value="1"/>
</dbReference>
<dbReference type="GO" id="GO:0055052">
    <property type="term" value="C:ATP-binding cassette (ABC) transporter complex, substrate-binding subunit-containing"/>
    <property type="evidence" value="ECO:0007669"/>
    <property type="project" value="TreeGrafter"/>
</dbReference>
<keyword evidence="3 5" id="KW-0067">ATP-binding</keyword>